<dbReference type="EMBL" id="BAABGX010000002">
    <property type="protein sequence ID" value="GAA4302956.1"/>
    <property type="molecule type" value="Genomic_DNA"/>
</dbReference>
<dbReference type="PANTHER" id="PTHR47129">
    <property type="entry name" value="QUINONE OXIDOREDUCTASE 2"/>
    <property type="match status" value="1"/>
</dbReference>
<evidence type="ECO:0000313" key="2">
    <source>
        <dbReference type="EMBL" id="GAA4302956.1"/>
    </source>
</evidence>
<dbReference type="PANTHER" id="PTHR47129:SF1">
    <property type="entry name" value="NMRA-LIKE DOMAIN-CONTAINING PROTEIN"/>
    <property type="match status" value="1"/>
</dbReference>
<dbReference type="InterPro" id="IPR036291">
    <property type="entry name" value="NAD(P)-bd_dom_sf"/>
</dbReference>
<sequence>MKRIAITGATGQLGRLVIQKLKEKGTTDTLIGLVRSPEKAAGLGIETRLADYEKPDTLNSALQGVDTLLLISGSEVGKRAAQHQNVIAAAKNAGVKWIVYTSLLHVDTSTLSLAGEHRATEQTLKDSGIPHTILRNGWYTENYTNSVGGALAGGAFIGSAGEGKISSAARADYADAAIAVLTGSGHEGKVYELAGDEAYTLNDLAAEISRQTGKDIPYKNLPQEEYAAALASFGVPEGFAQAIAGWDISASQGDLYDDSHQLSKLIGHPTTRLSTTVAEALRNS</sequence>
<dbReference type="Proteomes" id="UP001501844">
    <property type="component" value="Unassembled WGS sequence"/>
</dbReference>
<dbReference type="InterPro" id="IPR052718">
    <property type="entry name" value="NmrA-type_oxidoreductase"/>
</dbReference>
<name>A0ABP8FFY2_9BACT</name>
<dbReference type="Gene3D" id="3.40.50.720">
    <property type="entry name" value="NAD(P)-binding Rossmann-like Domain"/>
    <property type="match status" value="1"/>
</dbReference>
<comment type="caution">
    <text evidence="2">The sequence shown here is derived from an EMBL/GenBank/DDBJ whole genome shotgun (WGS) entry which is preliminary data.</text>
</comment>
<dbReference type="Gene3D" id="3.90.25.10">
    <property type="entry name" value="UDP-galactose 4-epimerase, domain 1"/>
    <property type="match status" value="1"/>
</dbReference>
<accession>A0ABP8FFY2</accession>
<keyword evidence="3" id="KW-1185">Reference proteome</keyword>
<dbReference type="CDD" id="cd05269">
    <property type="entry name" value="TMR_SDR_a"/>
    <property type="match status" value="1"/>
</dbReference>
<proteinExistence type="predicted"/>
<evidence type="ECO:0000259" key="1">
    <source>
        <dbReference type="Pfam" id="PF13460"/>
    </source>
</evidence>
<feature type="domain" description="NAD(P)-binding" evidence="1">
    <location>
        <begin position="8"/>
        <end position="182"/>
    </location>
</feature>
<organism evidence="2 3">
    <name type="scientific">Nibribacter koreensis</name>
    <dbReference type="NCBI Taxonomy" id="1084519"/>
    <lineage>
        <taxon>Bacteria</taxon>
        <taxon>Pseudomonadati</taxon>
        <taxon>Bacteroidota</taxon>
        <taxon>Cytophagia</taxon>
        <taxon>Cytophagales</taxon>
        <taxon>Hymenobacteraceae</taxon>
        <taxon>Nibribacter</taxon>
    </lineage>
</organism>
<dbReference type="SUPFAM" id="SSF51735">
    <property type="entry name" value="NAD(P)-binding Rossmann-fold domains"/>
    <property type="match status" value="1"/>
</dbReference>
<gene>
    <name evidence="2" type="ORF">GCM10023183_15120</name>
</gene>
<reference evidence="3" key="1">
    <citation type="journal article" date="2019" name="Int. J. Syst. Evol. Microbiol.">
        <title>The Global Catalogue of Microorganisms (GCM) 10K type strain sequencing project: providing services to taxonomists for standard genome sequencing and annotation.</title>
        <authorList>
            <consortium name="The Broad Institute Genomics Platform"/>
            <consortium name="The Broad Institute Genome Sequencing Center for Infectious Disease"/>
            <person name="Wu L."/>
            <person name="Ma J."/>
        </authorList>
    </citation>
    <scope>NUCLEOTIDE SEQUENCE [LARGE SCALE GENOMIC DNA]</scope>
    <source>
        <strain evidence="3">JCM 17917</strain>
    </source>
</reference>
<dbReference type="RefSeq" id="WP_345164299.1">
    <property type="nucleotide sequence ID" value="NZ_BAABGX010000002.1"/>
</dbReference>
<dbReference type="Pfam" id="PF13460">
    <property type="entry name" value="NAD_binding_10"/>
    <property type="match status" value="1"/>
</dbReference>
<evidence type="ECO:0000313" key="3">
    <source>
        <dbReference type="Proteomes" id="UP001501844"/>
    </source>
</evidence>
<protein>
    <submittedName>
        <fullName evidence="2">SDR family oxidoreductase</fullName>
    </submittedName>
</protein>
<dbReference type="InterPro" id="IPR016040">
    <property type="entry name" value="NAD(P)-bd_dom"/>
</dbReference>